<comment type="cofactor">
    <cofactor evidence="1">
        <name>Zn(2+)</name>
        <dbReference type="ChEBI" id="CHEBI:29105"/>
    </cofactor>
</comment>
<dbReference type="InterPro" id="IPR001261">
    <property type="entry name" value="ArgE/DapE_CS"/>
</dbReference>
<dbReference type="EC" id="3.4.11.4" evidence="10"/>
<dbReference type="PIRSF" id="PIRSF001123">
    <property type="entry name" value="PepA_GA"/>
    <property type="match status" value="1"/>
</dbReference>
<evidence type="ECO:0000313" key="13">
    <source>
        <dbReference type="Proteomes" id="UP000323392"/>
    </source>
</evidence>
<dbReference type="SUPFAM" id="SSF55031">
    <property type="entry name" value="Bacterial exopeptidase dimerisation domain"/>
    <property type="match status" value="1"/>
</dbReference>
<evidence type="ECO:0000259" key="9">
    <source>
        <dbReference type="Pfam" id="PF07687"/>
    </source>
</evidence>
<dbReference type="PROSITE" id="PS00758">
    <property type="entry name" value="ARGE_DAPE_CPG2_1"/>
    <property type="match status" value="1"/>
</dbReference>
<comment type="similarity">
    <text evidence="7">Belongs to the peptidase M42 family.</text>
</comment>
<evidence type="ECO:0000256" key="5">
    <source>
        <dbReference type="ARBA" id="ARBA00022833"/>
    </source>
</evidence>
<comment type="caution">
    <text evidence="10">The sequence shown here is derived from an EMBL/GenBank/DDBJ whole genome shotgun (WGS) entry which is preliminary data.</text>
</comment>
<dbReference type="EMBL" id="FRBG01000004">
    <property type="protein sequence ID" value="SHK68903.1"/>
    <property type="molecule type" value="Genomic_DNA"/>
</dbReference>
<dbReference type="AlphaFoldDB" id="A0A150FSN1"/>
<reference evidence="10 12" key="1">
    <citation type="submission" date="2016-02" db="EMBL/GenBank/DDBJ databases">
        <title>Draft genome sequence for Clostridium paradoxum JW-YL-7.</title>
        <authorList>
            <person name="Utturkar S.M."/>
            <person name="Lancaster A."/>
            <person name="Poole F.L."/>
            <person name="Adams M.W."/>
            <person name="Brown S.D."/>
        </authorList>
    </citation>
    <scope>NUCLEOTIDE SEQUENCE [LARGE SCALE GENOMIC DNA]</scope>
    <source>
        <strain evidence="10 12">JW-YL-7</strain>
    </source>
</reference>
<gene>
    <name evidence="10" type="ORF">JWYL7_1687</name>
    <name evidence="11" type="ORF">SAMN05661008_00690</name>
</gene>
<dbReference type="GO" id="GO:0046872">
    <property type="term" value="F:metal ion binding"/>
    <property type="evidence" value="ECO:0007669"/>
    <property type="project" value="UniProtKB-UniRule"/>
</dbReference>
<name>A0A150FSN1_CLOPD</name>
<evidence type="ECO:0000313" key="12">
    <source>
        <dbReference type="Proteomes" id="UP000092605"/>
    </source>
</evidence>
<dbReference type="Proteomes" id="UP000323392">
    <property type="component" value="Unassembled WGS sequence"/>
</dbReference>
<dbReference type="OrthoDB" id="9773892at2"/>
<dbReference type="RefSeq" id="WP_066071759.1">
    <property type="nucleotide sequence ID" value="NZ_FRBG01000004.1"/>
</dbReference>
<dbReference type="SUPFAM" id="SSF53187">
    <property type="entry name" value="Zn-dependent exopeptidases"/>
    <property type="match status" value="1"/>
</dbReference>
<evidence type="ECO:0000256" key="2">
    <source>
        <dbReference type="ARBA" id="ARBA00022670"/>
    </source>
</evidence>
<reference evidence="11 13" key="2">
    <citation type="submission" date="2016-11" db="EMBL/GenBank/DDBJ databases">
        <authorList>
            <person name="Varghese N."/>
            <person name="Submissions S."/>
        </authorList>
    </citation>
    <scope>NUCLEOTIDE SEQUENCE [LARGE SCALE GENOMIC DNA]</scope>
    <source>
        <strain evidence="11 13">DSM 7308</strain>
    </source>
</reference>
<dbReference type="Pfam" id="PF07687">
    <property type="entry name" value="M20_dimer"/>
    <property type="match status" value="1"/>
</dbReference>
<feature type="domain" description="Peptidase M20 dimerisation" evidence="9">
    <location>
        <begin position="184"/>
        <end position="275"/>
    </location>
</feature>
<dbReference type="GO" id="GO:0008237">
    <property type="term" value="F:metallopeptidase activity"/>
    <property type="evidence" value="ECO:0007669"/>
    <property type="project" value="UniProtKB-KW"/>
</dbReference>
<comment type="cofactor">
    <cofactor evidence="8">
        <name>a divalent metal cation</name>
        <dbReference type="ChEBI" id="CHEBI:60240"/>
    </cofactor>
    <text evidence="8">Binds 2 divalent metal cations per subunit.</text>
</comment>
<keyword evidence="6" id="KW-0482">Metalloprotease</keyword>
<dbReference type="InterPro" id="IPR002933">
    <property type="entry name" value="Peptidase_M20"/>
</dbReference>
<dbReference type="Gene3D" id="3.30.70.360">
    <property type="match status" value="1"/>
</dbReference>
<dbReference type="InterPro" id="IPR011650">
    <property type="entry name" value="Peptidase_M20_dimer"/>
</dbReference>
<evidence type="ECO:0000256" key="4">
    <source>
        <dbReference type="ARBA" id="ARBA00022801"/>
    </source>
</evidence>
<proteinExistence type="inferred from homology"/>
<dbReference type="NCBIfam" id="TIGR01883">
    <property type="entry name" value="PepT-like"/>
    <property type="match status" value="1"/>
</dbReference>
<accession>A0A150FSN1</accession>
<dbReference type="Pfam" id="PF01546">
    <property type="entry name" value="Peptidase_M20"/>
    <property type="match status" value="1"/>
</dbReference>
<organism evidence="10 12">
    <name type="scientific">Alkalithermobacter thermoalcaliphilus JW-YL-7 = DSM 7308</name>
    <dbReference type="NCBI Taxonomy" id="1121328"/>
    <lineage>
        <taxon>Bacteria</taxon>
        <taxon>Bacillati</taxon>
        <taxon>Bacillota</taxon>
        <taxon>Clostridia</taxon>
        <taxon>Peptostreptococcales</taxon>
        <taxon>Tepidibacteraceae</taxon>
        <taxon>Alkalithermobacter</taxon>
    </lineage>
</organism>
<keyword evidence="5" id="KW-0862">Zinc</keyword>
<dbReference type="InterPro" id="IPR036264">
    <property type="entry name" value="Bact_exopeptidase_dim_dom"/>
</dbReference>
<evidence type="ECO:0000256" key="7">
    <source>
        <dbReference type="PIRNR" id="PIRNR001123"/>
    </source>
</evidence>
<dbReference type="InterPro" id="IPR010162">
    <property type="entry name" value="PepT-like"/>
</dbReference>
<dbReference type="PATRIC" id="fig|1121328.3.peg.1698"/>
<evidence type="ECO:0000256" key="6">
    <source>
        <dbReference type="ARBA" id="ARBA00023049"/>
    </source>
</evidence>
<evidence type="ECO:0000313" key="11">
    <source>
        <dbReference type="EMBL" id="SHK68903.1"/>
    </source>
</evidence>
<evidence type="ECO:0000256" key="8">
    <source>
        <dbReference type="PIRSR" id="PIRSR001123-2"/>
    </source>
</evidence>
<evidence type="ECO:0000256" key="3">
    <source>
        <dbReference type="ARBA" id="ARBA00022723"/>
    </source>
</evidence>
<keyword evidence="10" id="KW-0031">Aminopeptidase</keyword>
<evidence type="ECO:0000313" key="10">
    <source>
        <dbReference type="EMBL" id="KXZ40612.1"/>
    </source>
</evidence>
<keyword evidence="13" id="KW-1185">Reference proteome</keyword>
<sequence length="371" mass="40076">MVNKDRIVNEFIELVKIDSPSSKEEKIAKVLVEKLEKLGFEVVIDDAGTKVGGQTGNVIATLKGTRPGKKILFSAHMDTVSPGEGVNPIIDEENGIIKSDETTVLGADDKGGIAAILEGIRILKEKNEDHGDIQVVFSIWEEGGLFGAKYLDYSKIDAEYAFVLDSGGSPGEIIVKGPAQDKIDVKIIGKPAHAGVAPEEGVSAIMVAARAIENMKLLRIDEDTTANIGIVKGGIATNIVMPELEIKAESRSLVDEKLDMQTKHMVETFKKAAEDSNAQVEINVERMYGAFNISEDDEIITMLKKAFENMGVKSYITSTGGGSDTNILNSNGIKAVNLGIGMKKPHTLQEYIAIEDLVKSAQMVYEIIKQA</sequence>
<protein>
    <submittedName>
        <fullName evidence="10">Peptidase T-like protein</fullName>
        <ecNumber evidence="10">3.4.11.4</ecNumber>
    </submittedName>
</protein>
<dbReference type="GO" id="GO:0045148">
    <property type="term" value="F:tripeptide aminopeptidase activity"/>
    <property type="evidence" value="ECO:0007669"/>
    <property type="project" value="UniProtKB-EC"/>
</dbReference>
<dbReference type="Gene3D" id="3.40.630.10">
    <property type="entry name" value="Zn peptidases"/>
    <property type="match status" value="1"/>
</dbReference>
<dbReference type="STRING" id="1121328.JWYL7_1687"/>
<keyword evidence="4 10" id="KW-0378">Hydrolase</keyword>
<keyword evidence="2" id="KW-0645">Protease</keyword>
<dbReference type="GO" id="GO:0006508">
    <property type="term" value="P:proteolysis"/>
    <property type="evidence" value="ECO:0007669"/>
    <property type="project" value="UniProtKB-KW"/>
</dbReference>
<dbReference type="Proteomes" id="UP000092605">
    <property type="component" value="Unassembled WGS sequence"/>
</dbReference>
<dbReference type="PANTHER" id="PTHR42994">
    <property type="entry name" value="PEPTIDASE T"/>
    <property type="match status" value="1"/>
</dbReference>
<dbReference type="PANTHER" id="PTHR42994:SF2">
    <property type="entry name" value="PEPTIDASE"/>
    <property type="match status" value="1"/>
</dbReference>
<dbReference type="EMBL" id="LSFY01000001">
    <property type="protein sequence ID" value="KXZ40612.1"/>
    <property type="molecule type" value="Genomic_DNA"/>
</dbReference>
<keyword evidence="3 8" id="KW-0479">Metal-binding</keyword>
<dbReference type="InterPro" id="IPR008007">
    <property type="entry name" value="Peptidase_M42"/>
</dbReference>
<feature type="binding site" evidence="8">
    <location>
        <position position="76"/>
    </location>
    <ligand>
        <name>Zn(2+)</name>
        <dbReference type="ChEBI" id="CHEBI:29105"/>
        <label>1</label>
    </ligand>
</feature>
<evidence type="ECO:0000256" key="1">
    <source>
        <dbReference type="ARBA" id="ARBA00001947"/>
    </source>
</evidence>